<dbReference type="Proteomes" id="UP001152607">
    <property type="component" value="Unassembled WGS sequence"/>
</dbReference>
<accession>A0A9W4USD3</accession>
<protein>
    <submittedName>
        <fullName evidence="1">Uncharacterized protein</fullName>
    </submittedName>
</protein>
<name>A0A9W4USD3_9PLEO</name>
<keyword evidence="2" id="KW-1185">Reference proteome</keyword>
<evidence type="ECO:0000313" key="2">
    <source>
        <dbReference type="Proteomes" id="UP001152607"/>
    </source>
</evidence>
<organism evidence="1 2">
    <name type="scientific">Periconia digitata</name>
    <dbReference type="NCBI Taxonomy" id="1303443"/>
    <lineage>
        <taxon>Eukaryota</taxon>
        <taxon>Fungi</taxon>
        <taxon>Dikarya</taxon>
        <taxon>Ascomycota</taxon>
        <taxon>Pezizomycotina</taxon>
        <taxon>Dothideomycetes</taxon>
        <taxon>Pleosporomycetidae</taxon>
        <taxon>Pleosporales</taxon>
        <taxon>Massarineae</taxon>
        <taxon>Periconiaceae</taxon>
        <taxon>Periconia</taxon>
    </lineage>
</organism>
<dbReference type="AlphaFoldDB" id="A0A9W4USD3"/>
<comment type="caution">
    <text evidence="1">The sequence shown here is derived from an EMBL/GenBank/DDBJ whole genome shotgun (WGS) entry which is preliminary data.</text>
</comment>
<evidence type="ECO:0000313" key="1">
    <source>
        <dbReference type="EMBL" id="CAI6342173.1"/>
    </source>
</evidence>
<dbReference type="EMBL" id="CAOQHR010000013">
    <property type="protein sequence ID" value="CAI6342173.1"/>
    <property type="molecule type" value="Genomic_DNA"/>
</dbReference>
<gene>
    <name evidence="1" type="ORF">PDIGIT_LOCUS15378</name>
</gene>
<sequence length="49" mass="5465">MMLYPALLKSLYFSMVVSSSLFSLGVNKVDVSVLRTFGMASPSRLNHIR</sequence>
<proteinExistence type="predicted"/>
<reference evidence="1" key="1">
    <citation type="submission" date="2023-01" db="EMBL/GenBank/DDBJ databases">
        <authorList>
            <person name="Van Ghelder C."/>
            <person name="Rancurel C."/>
        </authorList>
    </citation>
    <scope>NUCLEOTIDE SEQUENCE</scope>
    <source>
        <strain evidence="1">CNCM I-4278</strain>
    </source>
</reference>